<evidence type="ECO:0000313" key="2">
    <source>
        <dbReference type="RefSeq" id="XP_015951558.2"/>
    </source>
</evidence>
<sequence length="75" mass="8734">MQSYTMLKKVLRVSKRFSSSSVAMLRLWRLLVASMVGITESNWILTRWLVPQTMVDQGKYVFGQQRCGFILACMR</sequence>
<protein>
    <submittedName>
        <fullName evidence="2">Uncharacterized protein LOC107476277</fullName>
    </submittedName>
</protein>
<dbReference type="Proteomes" id="UP000515211">
    <property type="component" value="Chromosome 2"/>
</dbReference>
<reference evidence="2" key="2">
    <citation type="submission" date="2025-08" db="UniProtKB">
        <authorList>
            <consortium name="RefSeq"/>
        </authorList>
    </citation>
    <scope>IDENTIFICATION</scope>
    <source>
        <tissue evidence="2">Whole plant</tissue>
    </source>
</reference>
<dbReference type="AlphaFoldDB" id="A0A6P4CJA6"/>
<dbReference type="GeneID" id="107476277"/>
<proteinExistence type="predicted"/>
<accession>A0A6P4CJA6</accession>
<dbReference type="RefSeq" id="XP_015951558.2">
    <property type="nucleotide sequence ID" value="XM_016096072.3"/>
</dbReference>
<keyword evidence="1" id="KW-1185">Reference proteome</keyword>
<evidence type="ECO:0000313" key="1">
    <source>
        <dbReference type="Proteomes" id="UP000515211"/>
    </source>
</evidence>
<organism evidence="1 2">
    <name type="scientific">Arachis duranensis</name>
    <name type="common">Wild peanut</name>
    <dbReference type="NCBI Taxonomy" id="130453"/>
    <lineage>
        <taxon>Eukaryota</taxon>
        <taxon>Viridiplantae</taxon>
        <taxon>Streptophyta</taxon>
        <taxon>Embryophyta</taxon>
        <taxon>Tracheophyta</taxon>
        <taxon>Spermatophyta</taxon>
        <taxon>Magnoliopsida</taxon>
        <taxon>eudicotyledons</taxon>
        <taxon>Gunneridae</taxon>
        <taxon>Pentapetalae</taxon>
        <taxon>rosids</taxon>
        <taxon>fabids</taxon>
        <taxon>Fabales</taxon>
        <taxon>Fabaceae</taxon>
        <taxon>Papilionoideae</taxon>
        <taxon>50 kb inversion clade</taxon>
        <taxon>dalbergioids sensu lato</taxon>
        <taxon>Dalbergieae</taxon>
        <taxon>Pterocarpus clade</taxon>
        <taxon>Arachis</taxon>
    </lineage>
</organism>
<dbReference type="KEGG" id="adu:107476277"/>
<reference evidence="1" key="1">
    <citation type="journal article" date="2016" name="Nat. Genet.">
        <title>The genome sequences of Arachis duranensis and Arachis ipaensis, the diploid ancestors of cultivated peanut.</title>
        <authorList>
            <person name="Bertioli D.J."/>
            <person name="Cannon S.B."/>
            <person name="Froenicke L."/>
            <person name="Huang G."/>
            <person name="Farmer A.D."/>
            <person name="Cannon E.K."/>
            <person name="Liu X."/>
            <person name="Gao D."/>
            <person name="Clevenger J."/>
            <person name="Dash S."/>
            <person name="Ren L."/>
            <person name="Moretzsohn M.C."/>
            <person name="Shirasawa K."/>
            <person name="Huang W."/>
            <person name="Vidigal B."/>
            <person name="Abernathy B."/>
            <person name="Chu Y."/>
            <person name="Niederhuth C.E."/>
            <person name="Umale P."/>
            <person name="Araujo A.C."/>
            <person name="Kozik A."/>
            <person name="Kim K.D."/>
            <person name="Burow M.D."/>
            <person name="Varshney R.K."/>
            <person name="Wang X."/>
            <person name="Zhang X."/>
            <person name="Barkley N."/>
            <person name="Guimaraes P.M."/>
            <person name="Isobe S."/>
            <person name="Guo B."/>
            <person name="Liao B."/>
            <person name="Stalker H.T."/>
            <person name="Schmitz R.J."/>
            <person name="Scheffler B.E."/>
            <person name="Leal-Bertioli S.C."/>
            <person name="Xun X."/>
            <person name="Jackson S.A."/>
            <person name="Michelmore R."/>
            <person name="Ozias-Akins P."/>
        </authorList>
    </citation>
    <scope>NUCLEOTIDE SEQUENCE [LARGE SCALE GENOMIC DNA]</scope>
    <source>
        <strain evidence="1">cv. V14167</strain>
    </source>
</reference>
<gene>
    <name evidence="2" type="primary">LOC107476277</name>
</gene>
<name>A0A6P4CJA6_ARADU</name>